<organism evidence="1 2">
    <name type="scientific">Russula earlei</name>
    <dbReference type="NCBI Taxonomy" id="71964"/>
    <lineage>
        <taxon>Eukaryota</taxon>
        <taxon>Fungi</taxon>
        <taxon>Dikarya</taxon>
        <taxon>Basidiomycota</taxon>
        <taxon>Agaricomycotina</taxon>
        <taxon>Agaricomycetes</taxon>
        <taxon>Russulales</taxon>
        <taxon>Russulaceae</taxon>
        <taxon>Russula</taxon>
    </lineage>
</organism>
<reference evidence="1" key="1">
    <citation type="submission" date="2021-03" db="EMBL/GenBank/DDBJ databases">
        <title>Evolutionary priming and transition to the ectomycorrhizal habit in an iconic lineage of mushroom-forming fungi: is preadaptation a requirement?</title>
        <authorList>
            <consortium name="DOE Joint Genome Institute"/>
            <person name="Looney B.P."/>
            <person name="Miyauchi S."/>
            <person name="Morin E."/>
            <person name="Drula E."/>
            <person name="Courty P.E."/>
            <person name="Chicoki N."/>
            <person name="Fauchery L."/>
            <person name="Kohler A."/>
            <person name="Kuo A."/>
            <person name="LaButti K."/>
            <person name="Pangilinan J."/>
            <person name="Lipzen A."/>
            <person name="Riley R."/>
            <person name="Andreopoulos W."/>
            <person name="He G."/>
            <person name="Johnson J."/>
            <person name="Barry K.W."/>
            <person name="Grigoriev I.V."/>
            <person name="Nagy L."/>
            <person name="Hibbett D."/>
            <person name="Henrissat B."/>
            <person name="Matheny P.B."/>
            <person name="Labbe J."/>
            <person name="Martin A.F."/>
        </authorList>
    </citation>
    <scope>NUCLEOTIDE SEQUENCE</scope>
    <source>
        <strain evidence="1">BPL698</strain>
    </source>
</reference>
<accession>A0ACC0U4M1</accession>
<comment type="caution">
    <text evidence="1">The sequence shown here is derived from an EMBL/GenBank/DDBJ whole genome shotgun (WGS) entry which is preliminary data.</text>
</comment>
<name>A0ACC0U4M1_9AGAM</name>
<dbReference type="EMBL" id="JAGFNK010000168">
    <property type="protein sequence ID" value="KAI9462537.1"/>
    <property type="molecule type" value="Genomic_DNA"/>
</dbReference>
<evidence type="ECO:0000313" key="2">
    <source>
        <dbReference type="Proteomes" id="UP001207468"/>
    </source>
</evidence>
<evidence type="ECO:0000313" key="1">
    <source>
        <dbReference type="EMBL" id="KAI9462537.1"/>
    </source>
</evidence>
<dbReference type="Proteomes" id="UP001207468">
    <property type="component" value="Unassembled WGS sequence"/>
</dbReference>
<sequence length="411" mass="46000">MFQKQKDDSVYYKEKTISLNTPIGRAEFMHVLYNVLHDKEAIDDARTHTDALNGMVSKMYLKSYHQDRTHEGRRKKCARTGDHSNASAGAGGRAGGASATECAELGAHGYNVIPEVIVRADGIELEPLFEMPPHILTVYQPSDPRTKLIAKKAHEQTNELAIFNLLNSIQPKSDHVVLLLDSFHTQSATWLILPKLASVADYVVGLIEGLAYLHKHCIAHRDIKPDNLLVDQDFCVKIIDFDVAMQVTGEGEEVNDQCGTKHWMAPEIGKSMHSPIKADRWSLRDPNQQPMPRDISGCGLNPLPTPALRRRHRPIVLGEAKVMLRSNVQRKAWPIEDSDAISYGEQGECNGNVQAKGQPLLDSGALTERKLDLCFRHGFHPRDRRMLQSHLKDESPDRLYYSGKSPLKAKG</sequence>
<gene>
    <name evidence="1" type="ORF">F5148DRAFT_1286435</name>
</gene>
<proteinExistence type="predicted"/>
<keyword evidence="2" id="KW-1185">Reference proteome</keyword>
<protein>
    <submittedName>
        <fullName evidence="1">Kinase-like domain-containing protein</fullName>
    </submittedName>
</protein>